<keyword evidence="4" id="KW-1185">Reference proteome</keyword>
<dbReference type="InterPro" id="IPR000424">
    <property type="entry name" value="Primosome_PriB/ssb"/>
</dbReference>
<reference evidence="3 4" key="1">
    <citation type="submission" date="2015-10" db="EMBL/GenBank/DDBJ databases">
        <title>Butyribacter intestini gen. nov., sp. nov., a butyric acid-producing bacterium of the family Lachnospiraceae isolated from the human faeces.</title>
        <authorList>
            <person name="Zou Y."/>
            <person name="Xue W."/>
            <person name="Luo G."/>
            <person name="Lv M."/>
        </authorList>
    </citation>
    <scope>NUCLEOTIDE SEQUENCE [LARGE SCALE GENOMIC DNA]</scope>
    <source>
        <strain evidence="3 4">TF01-11</strain>
    </source>
</reference>
<dbReference type="Gene3D" id="2.40.50.140">
    <property type="entry name" value="Nucleic acid-binding proteins"/>
    <property type="match status" value="2"/>
</dbReference>
<evidence type="ECO:0000313" key="3">
    <source>
        <dbReference type="EMBL" id="KQC86066.1"/>
    </source>
</evidence>
<evidence type="ECO:0000313" key="4">
    <source>
        <dbReference type="Proteomes" id="UP000050833"/>
    </source>
</evidence>
<dbReference type="Pfam" id="PF00436">
    <property type="entry name" value="SSB"/>
    <property type="match status" value="1"/>
</dbReference>
<keyword evidence="1 2" id="KW-0238">DNA-binding</keyword>
<dbReference type="InterPro" id="IPR012340">
    <property type="entry name" value="NA-bd_OB-fold"/>
</dbReference>
<name>A0AAW3JW89_9FIRM</name>
<evidence type="ECO:0000256" key="1">
    <source>
        <dbReference type="ARBA" id="ARBA00023125"/>
    </source>
</evidence>
<dbReference type="EMBL" id="LLKB01000001">
    <property type="protein sequence ID" value="KQC86066.1"/>
    <property type="molecule type" value="Genomic_DNA"/>
</dbReference>
<proteinExistence type="predicted"/>
<accession>A0AAW3JW89</accession>
<sequence>MDLKNNNVTIAGKIVAGFTFENEVCGEKFYMTDVLVYRNSGTYNLIPFMVSERFIDVGKDYRDCYILANGQFRSYNRHDGDKSKLVLYVFARDVSISEDDCEEYELNTVSLKGYICKEPKYRKTPLGREITDLLLAVNRPYGKSDYIPCICWGRNARYVSNLETGTCLKVSGRIQSREYEKKLADGTKDVRTTYEVSVSKIEVVEGEE</sequence>
<dbReference type="GO" id="GO:0003697">
    <property type="term" value="F:single-stranded DNA binding"/>
    <property type="evidence" value="ECO:0007669"/>
    <property type="project" value="InterPro"/>
</dbReference>
<dbReference type="SUPFAM" id="SSF50249">
    <property type="entry name" value="Nucleic acid-binding proteins"/>
    <property type="match status" value="1"/>
</dbReference>
<gene>
    <name evidence="3" type="ORF">APZ18_02405</name>
</gene>
<dbReference type="PROSITE" id="PS50935">
    <property type="entry name" value="SSB"/>
    <property type="match status" value="1"/>
</dbReference>
<protein>
    <submittedName>
        <fullName evidence="3">Single-stranded DNA-binding protein</fullName>
    </submittedName>
</protein>
<organism evidence="3 4">
    <name type="scientific">Butyribacter intestini</name>
    <dbReference type="NCBI Taxonomy" id="1703332"/>
    <lineage>
        <taxon>Bacteria</taxon>
        <taxon>Bacillati</taxon>
        <taxon>Bacillota</taxon>
        <taxon>Clostridia</taxon>
        <taxon>Lachnospirales</taxon>
        <taxon>Lachnospiraceae</taxon>
        <taxon>Butyribacter</taxon>
    </lineage>
</organism>
<dbReference type="NCBIfam" id="NF004476">
    <property type="entry name" value="PRK05813.1"/>
    <property type="match status" value="1"/>
</dbReference>
<evidence type="ECO:0000256" key="2">
    <source>
        <dbReference type="PROSITE-ProRule" id="PRU00252"/>
    </source>
</evidence>
<dbReference type="Proteomes" id="UP000050833">
    <property type="component" value="Unassembled WGS sequence"/>
</dbReference>
<dbReference type="AlphaFoldDB" id="A0AAW3JW89"/>
<comment type="caution">
    <text evidence="3">The sequence shown here is derived from an EMBL/GenBank/DDBJ whole genome shotgun (WGS) entry which is preliminary data.</text>
</comment>
<dbReference type="RefSeq" id="WP_055941272.1">
    <property type="nucleotide sequence ID" value="NZ_LLKB01000001.1"/>
</dbReference>